<protein>
    <submittedName>
        <fullName evidence="4">TatD DNase family protein</fullName>
        <ecNumber evidence="4">3.1.21.-</ecNumber>
    </submittedName>
</protein>
<dbReference type="EMBL" id="JAUSTO010000002">
    <property type="protein sequence ID" value="MDQ0151868.1"/>
    <property type="molecule type" value="Genomic_DNA"/>
</dbReference>
<dbReference type="PANTHER" id="PTHR46124:SF2">
    <property type="entry name" value="D-AMINOACYL-TRNA DEACYLASE"/>
    <property type="match status" value="1"/>
</dbReference>
<dbReference type="InterPro" id="IPR001130">
    <property type="entry name" value="TatD-like"/>
</dbReference>
<dbReference type="AlphaFoldDB" id="A0AAE4AJJ0"/>
<dbReference type="GO" id="GO:0046872">
    <property type="term" value="F:metal ion binding"/>
    <property type="evidence" value="ECO:0007669"/>
    <property type="project" value="UniProtKB-KW"/>
</dbReference>
<feature type="binding site" evidence="3">
    <location>
        <position position="92"/>
    </location>
    <ligand>
        <name>a divalent metal cation</name>
        <dbReference type="ChEBI" id="CHEBI:60240"/>
        <label>1</label>
    </ligand>
</feature>
<dbReference type="Pfam" id="PF01026">
    <property type="entry name" value="TatD_DNase"/>
    <property type="match status" value="1"/>
</dbReference>
<dbReference type="Gene3D" id="3.20.20.140">
    <property type="entry name" value="Metal-dependent hydrolases"/>
    <property type="match status" value="1"/>
</dbReference>
<gene>
    <name evidence="4" type="ORF">J2S20_000548</name>
</gene>
<feature type="binding site" evidence="3">
    <location>
        <position position="153"/>
    </location>
    <ligand>
        <name>a divalent metal cation</name>
        <dbReference type="ChEBI" id="CHEBI:60240"/>
        <label>2</label>
    </ligand>
</feature>
<evidence type="ECO:0000256" key="3">
    <source>
        <dbReference type="PIRSR" id="PIRSR005902-1"/>
    </source>
</evidence>
<evidence type="ECO:0000313" key="5">
    <source>
        <dbReference type="Proteomes" id="UP001241537"/>
    </source>
</evidence>
<proteinExistence type="predicted"/>
<dbReference type="GO" id="GO:0005829">
    <property type="term" value="C:cytosol"/>
    <property type="evidence" value="ECO:0007669"/>
    <property type="project" value="TreeGrafter"/>
</dbReference>
<name>A0AAE4AJJ0_9FIRM</name>
<reference evidence="4" key="1">
    <citation type="submission" date="2023-07" db="EMBL/GenBank/DDBJ databases">
        <title>Genomic Encyclopedia of Type Strains, Phase IV (KMG-IV): sequencing the most valuable type-strain genomes for metagenomic binning, comparative biology and taxonomic classification.</title>
        <authorList>
            <person name="Goeker M."/>
        </authorList>
    </citation>
    <scope>NUCLEOTIDE SEQUENCE</scope>
    <source>
        <strain evidence="4">DSM 19659</strain>
    </source>
</reference>
<sequence length="257" mass="28697">MIIDTHAHYDDEAFAQDRDILLGGFPEQGIEKVINSGASVASSREGLRLSQRWPSVYCALGVHPNELAELTDEILEEFQLLSAEPKVVAIGEIGLEYHYEEPPREIQALWFRKQIALAKRVGLPIIVHSRDAVQDTLDIIRETDAAEVGGVIHCFSAGPEIAECYVRLGFYLGIGGVVSFKNGKKLKEVVREMPLERLLLETDSPYLSPEPHRGKRNSSLNLPYVAAEIAALKDISPEEVIRQTHENAMRCFPKLKN</sequence>
<dbReference type="InterPro" id="IPR015991">
    <property type="entry name" value="TatD/YcfH-like"/>
</dbReference>
<dbReference type="EC" id="3.1.21.-" evidence="4"/>
<feature type="binding site" evidence="3">
    <location>
        <position position="203"/>
    </location>
    <ligand>
        <name>a divalent metal cation</name>
        <dbReference type="ChEBI" id="CHEBI:60240"/>
        <label>1</label>
    </ligand>
</feature>
<dbReference type="CDD" id="cd01310">
    <property type="entry name" value="TatD_DNAse"/>
    <property type="match status" value="1"/>
</dbReference>
<dbReference type="InterPro" id="IPR032466">
    <property type="entry name" value="Metal_Hydrolase"/>
</dbReference>
<dbReference type="RefSeq" id="WP_307253005.1">
    <property type="nucleotide sequence ID" value="NZ_JAUSTO010000002.1"/>
</dbReference>
<dbReference type="GO" id="GO:0004536">
    <property type="term" value="F:DNA nuclease activity"/>
    <property type="evidence" value="ECO:0007669"/>
    <property type="project" value="InterPro"/>
</dbReference>
<keyword evidence="5" id="KW-1185">Reference proteome</keyword>
<dbReference type="PROSITE" id="PS01091">
    <property type="entry name" value="TATD_3"/>
    <property type="match status" value="1"/>
</dbReference>
<dbReference type="Proteomes" id="UP001241537">
    <property type="component" value="Unassembled WGS sequence"/>
</dbReference>
<evidence type="ECO:0000256" key="1">
    <source>
        <dbReference type="ARBA" id="ARBA00022723"/>
    </source>
</evidence>
<accession>A0AAE4AJJ0</accession>
<comment type="caution">
    <text evidence="4">The sequence shown here is derived from an EMBL/GenBank/DDBJ whole genome shotgun (WGS) entry which is preliminary data.</text>
</comment>
<keyword evidence="1 3" id="KW-0479">Metal-binding</keyword>
<feature type="binding site" evidence="3">
    <location>
        <position position="6"/>
    </location>
    <ligand>
        <name>a divalent metal cation</name>
        <dbReference type="ChEBI" id="CHEBI:60240"/>
        <label>1</label>
    </ligand>
</feature>
<dbReference type="NCBIfam" id="TIGR00010">
    <property type="entry name" value="YchF/TatD family DNA exonuclease"/>
    <property type="match status" value="1"/>
</dbReference>
<dbReference type="PIRSF" id="PIRSF005902">
    <property type="entry name" value="DNase_TatD"/>
    <property type="match status" value="1"/>
</dbReference>
<keyword evidence="2 4" id="KW-0378">Hydrolase</keyword>
<dbReference type="GO" id="GO:0016788">
    <property type="term" value="F:hydrolase activity, acting on ester bonds"/>
    <property type="evidence" value="ECO:0007669"/>
    <property type="project" value="InterPro"/>
</dbReference>
<dbReference type="PANTHER" id="PTHR46124">
    <property type="entry name" value="D-AMINOACYL-TRNA DEACYLASE"/>
    <property type="match status" value="1"/>
</dbReference>
<evidence type="ECO:0000313" key="4">
    <source>
        <dbReference type="EMBL" id="MDQ0151868.1"/>
    </source>
</evidence>
<feature type="binding site" evidence="3">
    <location>
        <position position="128"/>
    </location>
    <ligand>
        <name>a divalent metal cation</name>
        <dbReference type="ChEBI" id="CHEBI:60240"/>
        <label>2</label>
    </ligand>
</feature>
<dbReference type="InterPro" id="IPR018228">
    <property type="entry name" value="DNase_TatD-rel_CS"/>
</dbReference>
<dbReference type="SUPFAM" id="SSF51556">
    <property type="entry name" value="Metallo-dependent hydrolases"/>
    <property type="match status" value="1"/>
</dbReference>
<feature type="binding site" evidence="3">
    <location>
        <position position="8"/>
    </location>
    <ligand>
        <name>a divalent metal cation</name>
        <dbReference type="ChEBI" id="CHEBI:60240"/>
        <label>1</label>
    </ligand>
</feature>
<organism evidence="4 5">
    <name type="scientific">Moryella indoligenes</name>
    <dbReference type="NCBI Taxonomy" id="371674"/>
    <lineage>
        <taxon>Bacteria</taxon>
        <taxon>Bacillati</taxon>
        <taxon>Bacillota</taxon>
        <taxon>Clostridia</taxon>
        <taxon>Lachnospirales</taxon>
        <taxon>Lachnospiraceae</taxon>
        <taxon>Moryella</taxon>
    </lineage>
</organism>
<dbReference type="FunFam" id="3.20.20.140:FF:000005">
    <property type="entry name" value="TatD family hydrolase"/>
    <property type="match status" value="1"/>
</dbReference>
<evidence type="ECO:0000256" key="2">
    <source>
        <dbReference type="ARBA" id="ARBA00022801"/>
    </source>
</evidence>